<evidence type="ECO:0000256" key="3">
    <source>
        <dbReference type="ARBA" id="ARBA00012784"/>
    </source>
</evidence>
<sequence length="735" mass="80011">MQRAERGRHILLCTLGASWGVIPEVLGFVAPDVLPLYARSPRRAEMEAQLRDNGLMPPDELWVLTTGGAKTAQSLEQLQAWWTLLGADMALRVWIADGTDQLATAHECKLLRELILRATLAAHDWAQGGQVLLSLAGGRKTMSADMQMAGTVLGAHAWLHVVGPEPLPQALAQRPEPALFAQPLPEDLAVAVMPVVVGRGQRDETLDVPIDGVRVDTEHFPLPLAQGVLRWSPPANASWLADELEHRQRQGAQLVRNYLSTVTSGDKLANWPGLLRLPPGVIDALRATRVGPQHERLLRALPKVDLHRHLGGCLDIAAQRRVGRAIWESLDADARAQALHEVTPLLKRGGDWPWNWPDLLRGDRRAALSAAILVHAEDALLEAALYGATRPRWALKRRHPAGFAAYERPGELSGSAVLGCAAALRPYAQEVVAAAAAEGLAAVELRGSPHKYAPHDPVAFVRDLHAALTAAGADVGCGSPPRVVGNATAAPALRVGFVWILDRRQPGRAKGVIEAAVQAQREFPGFMLGVDLAGDERTSEPEKWAQWFEPAFRECLFVTVHAGEDEPADNIWQAAYHLHADRIGHGLTLADNRRLMSRFRERGICLELCPTSNMEVVGFDDPQLNDSSLPAHMARQVVGSNVYPLREFLDAGLPLTLCTDNPGISRTTLANEYVVASRLTPGGLTLWEALTLMYQSFARSFLPAVDRQELMHAADAKIVAEVLRVAEVEPGLFAS</sequence>
<gene>
    <name evidence="9" type="ORF">Ttaiw_02137</name>
</gene>
<keyword evidence="6" id="KW-0862">Zinc</keyword>
<feature type="domain" description="Adenosine deaminase" evidence="7">
    <location>
        <begin position="413"/>
        <end position="713"/>
    </location>
</feature>
<comment type="cofactor">
    <cofactor evidence="1">
        <name>Zn(2+)</name>
        <dbReference type="ChEBI" id="CHEBI:29105"/>
    </cofactor>
</comment>
<dbReference type="AlphaFoldDB" id="A0A554X258"/>
<evidence type="ECO:0000256" key="2">
    <source>
        <dbReference type="ARBA" id="ARBA00006676"/>
    </source>
</evidence>
<dbReference type="STRING" id="307486.GCA_000807215_02713"/>
<dbReference type="GO" id="GO:0046103">
    <property type="term" value="P:inosine biosynthetic process"/>
    <property type="evidence" value="ECO:0007669"/>
    <property type="project" value="TreeGrafter"/>
</dbReference>
<dbReference type="PANTHER" id="PTHR11409:SF43">
    <property type="entry name" value="ADENOSINE DEAMINASE"/>
    <property type="match status" value="1"/>
</dbReference>
<dbReference type="EC" id="3.5.4.4" evidence="3"/>
<dbReference type="OrthoDB" id="105475at2"/>
<proteinExistence type="inferred from homology"/>
<evidence type="ECO:0000256" key="4">
    <source>
        <dbReference type="ARBA" id="ARBA00022723"/>
    </source>
</evidence>
<evidence type="ECO:0000259" key="7">
    <source>
        <dbReference type="Pfam" id="PF00962"/>
    </source>
</evidence>
<dbReference type="InterPro" id="IPR032466">
    <property type="entry name" value="Metal_Hydrolase"/>
</dbReference>
<dbReference type="Pfam" id="PF09623">
    <property type="entry name" value="Cas_NE0113"/>
    <property type="match status" value="1"/>
</dbReference>
<dbReference type="InterPro" id="IPR006330">
    <property type="entry name" value="Ado/ade_deaminase"/>
</dbReference>
<feature type="domain" description="CRISPR system ring nuclease SSO2081-like" evidence="8">
    <location>
        <begin position="51"/>
        <end position="166"/>
    </location>
</feature>
<dbReference type="GO" id="GO:0046872">
    <property type="term" value="F:metal ion binding"/>
    <property type="evidence" value="ECO:0007669"/>
    <property type="project" value="UniProtKB-KW"/>
</dbReference>
<dbReference type="PANTHER" id="PTHR11409">
    <property type="entry name" value="ADENOSINE DEAMINASE"/>
    <property type="match status" value="1"/>
</dbReference>
<accession>A0A554X258</accession>
<dbReference type="Proteomes" id="UP000317763">
    <property type="component" value="Unassembled WGS sequence"/>
</dbReference>
<dbReference type="EMBL" id="VJOM01000028">
    <property type="protein sequence ID" value="TSE29914.1"/>
    <property type="molecule type" value="Genomic_DNA"/>
</dbReference>
<dbReference type="InterPro" id="IPR001365">
    <property type="entry name" value="A_deaminase_dom"/>
</dbReference>
<dbReference type="Gene3D" id="3.20.20.140">
    <property type="entry name" value="Metal-dependent hydrolases"/>
    <property type="match status" value="1"/>
</dbReference>
<dbReference type="InterPro" id="IPR019092">
    <property type="entry name" value="SSO2081-like_dom"/>
</dbReference>
<comment type="similarity">
    <text evidence="2">Belongs to the metallo-dependent hydrolases superfamily. Adenosine and AMP deaminases family.</text>
</comment>
<reference evidence="9 10" key="1">
    <citation type="submission" date="2019-07" db="EMBL/GenBank/DDBJ databases">
        <title>Tepidimonas taiwanensis I1-1 draft genome.</title>
        <authorList>
            <person name="Da Costa M.S."/>
            <person name="Froufe H.J.C."/>
            <person name="Egas C."/>
            <person name="Albuquerque L."/>
        </authorList>
    </citation>
    <scope>NUCLEOTIDE SEQUENCE [LARGE SCALE GENOMIC DNA]</scope>
    <source>
        <strain evidence="9 10">I1-1</strain>
    </source>
</reference>
<protein>
    <recommendedName>
        <fullName evidence="3">adenosine deaminase</fullName>
        <ecNumber evidence="3">3.5.4.4</ecNumber>
    </recommendedName>
</protein>
<keyword evidence="5 9" id="KW-0378">Hydrolase</keyword>
<dbReference type="GO" id="GO:0005829">
    <property type="term" value="C:cytosol"/>
    <property type="evidence" value="ECO:0007669"/>
    <property type="project" value="TreeGrafter"/>
</dbReference>
<dbReference type="Pfam" id="PF00962">
    <property type="entry name" value="A_deaminase"/>
    <property type="match status" value="1"/>
</dbReference>
<evidence type="ECO:0000256" key="5">
    <source>
        <dbReference type="ARBA" id="ARBA00022801"/>
    </source>
</evidence>
<comment type="caution">
    <text evidence="9">The sequence shown here is derived from an EMBL/GenBank/DDBJ whole genome shotgun (WGS) entry which is preliminary data.</text>
</comment>
<dbReference type="GO" id="GO:0004000">
    <property type="term" value="F:adenosine deaminase activity"/>
    <property type="evidence" value="ECO:0007669"/>
    <property type="project" value="UniProtKB-ARBA"/>
</dbReference>
<name>A0A554X258_9BURK</name>
<evidence type="ECO:0000313" key="10">
    <source>
        <dbReference type="Proteomes" id="UP000317763"/>
    </source>
</evidence>
<dbReference type="SUPFAM" id="SSF51556">
    <property type="entry name" value="Metallo-dependent hydrolases"/>
    <property type="match status" value="1"/>
</dbReference>
<keyword evidence="10" id="KW-1185">Reference proteome</keyword>
<evidence type="ECO:0000313" key="9">
    <source>
        <dbReference type="EMBL" id="TSE29914.1"/>
    </source>
</evidence>
<keyword evidence="4" id="KW-0479">Metal-binding</keyword>
<evidence type="ECO:0000256" key="1">
    <source>
        <dbReference type="ARBA" id="ARBA00001947"/>
    </source>
</evidence>
<dbReference type="GO" id="GO:0043103">
    <property type="term" value="P:hypoxanthine salvage"/>
    <property type="evidence" value="ECO:0007669"/>
    <property type="project" value="TreeGrafter"/>
</dbReference>
<evidence type="ECO:0000256" key="6">
    <source>
        <dbReference type="ARBA" id="ARBA00022833"/>
    </source>
</evidence>
<dbReference type="GO" id="GO:0006154">
    <property type="term" value="P:adenosine catabolic process"/>
    <property type="evidence" value="ECO:0007669"/>
    <property type="project" value="TreeGrafter"/>
</dbReference>
<evidence type="ECO:0000259" key="8">
    <source>
        <dbReference type="Pfam" id="PF09623"/>
    </source>
</evidence>
<organism evidence="9 10">
    <name type="scientific">Tepidimonas taiwanensis</name>
    <dbReference type="NCBI Taxonomy" id="307486"/>
    <lineage>
        <taxon>Bacteria</taxon>
        <taxon>Pseudomonadati</taxon>
        <taxon>Pseudomonadota</taxon>
        <taxon>Betaproteobacteria</taxon>
        <taxon>Burkholderiales</taxon>
        <taxon>Tepidimonas</taxon>
    </lineage>
</organism>